<feature type="transmembrane region" description="Helical" evidence="1">
    <location>
        <begin position="79"/>
        <end position="98"/>
    </location>
</feature>
<evidence type="ECO:0000256" key="1">
    <source>
        <dbReference type="SAM" id="Phobius"/>
    </source>
</evidence>
<name>A0A926DGT9_9FIRM</name>
<evidence type="ECO:0008006" key="4">
    <source>
        <dbReference type="Google" id="ProtNLM"/>
    </source>
</evidence>
<comment type="caution">
    <text evidence="2">The sequence shown here is derived from an EMBL/GenBank/DDBJ whole genome shotgun (WGS) entry which is preliminary data.</text>
</comment>
<feature type="transmembrane region" description="Helical" evidence="1">
    <location>
        <begin position="47"/>
        <end position="67"/>
    </location>
</feature>
<keyword evidence="1" id="KW-1133">Transmembrane helix</keyword>
<sequence length="108" mass="12153">MDVFSGESIVQLFSVIIGVYALYSGIKGDGGAYKNSYPKELQEPIRKILRVTYLIFGVIMTVGGVLDYLKVFGEAANEWVVWCYTGLGLIVFVVYWIIIKVKFGKQMK</sequence>
<organism evidence="2 3">
    <name type="scientific">Guopingia tenuis</name>
    <dbReference type="NCBI Taxonomy" id="2763656"/>
    <lineage>
        <taxon>Bacteria</taxon>
        <taxon>Bacillati</taxon>
        <taxon>Bacillota</taxon>
        <taxon>Clostridia</taxon>
        <taxon>Christensenellales</taxon>
        <taxon>Christensenellaceae</taxon>
        <taxon>Guopingia</taxon>
    </lineage>
</organism>
<reference evidence="2" key="1">
    <citation type="submission" date="2020-08" db="EMBL/GenBank/DDBJ databases">
        <title>Genome public.</title>
        <authorList>
            <person name="Liu C."/>
            <person name="Sun Q."/>
        </authorList>
    </citation>
    <scope>NUCLEOTIDE SEQUENCE</scope>
    <source>
        <strain evidence="2">NSJ-63</strain>
    </source>
</reference>
<keyword evidence="1" id="KW-0472">Membrane</keyword>
<proteinExistence type="predicted"/>
<accession>A0A926DGT9</accession>
<gene>
    <name evidence="2" type="ORF">H8693_02825</name>
</gene>
<feature type="transmembrane region" description="Helical" evidence="1">
    <location>
        <begin position="6"/>
        <end position="26"/>
    </location>
</feature>
<dbReference type="EMBL" id="JACRSS010000001">
    <property type="protein sequence ID" value="MBC8537868.1"/>
    <property type="molecule type" value="Genomic_DNA"/>
</dbReference>
<protein>
    <recommendedName>
        <fullName evidence="4">DUF3784 domain-containing protein</fullName>
    </recommendedName>
</protein>
<dbReference type="Proteomes" id="UP000617951">
    <property type="component" value="Unassembled WGS sequence"/>
</dbReference>
<evidence type="ECO:0000313" key="3">
    <source>
        <dbReference type="Proteomes" id="UP000617951"/>
    </source>
</evidence>
<keyword evidence="1" id="KW-0812">Transmembrane</keyword>
<dbReference type="RefSeq" id="WP_249279701.1">
    <property type="nucleotide sequence ID" value="NZ_JACRSS010000001.1"/>
</dbReference>
<keyword evidence="3" id="KW-1185">Reference proteome</keyword>
<dbReference type="AlphaFoldDB" id="A0A926DGT9"/>
<evidence type="ECO:0000313" key="2">
    <source>
        <dbReference type="EMBL" id="MBC8537868.1"/>
    </source>
</evidence>